<dbReference type="Pfam" id="PF09339">
    <property type="entry name" value="HTH_IclR"/>
    <property type="match status" value="1"/>
</dbReference>
<reference evidence="7 8" key="1">
    <citation type="submission" date="2015-08" db="EMBL/GenBank/DDBJ databases">
        <title>Investigation of the bacterial diversity of lava forest soil.</title>
        <authorList>
            <person name="Lee J.S."/>
        </authorList>
    </citation>
    <scope>NUCLEOTIDE SEQUENCE [LARGE SCALE GENOMIC DNA]</scope>
    <source>
        <strain evidence="7 8">GJW-30</strain>
    </source>
</reference>
<keyword evidence="2" id="KW-0238">DNA-binding</keyword>
<evidence type="ECO:0000313" key="8">
    <source>
        <dbReference type="Proteomes" id="UP000236884"/>
    </source>
</evidence>
<dbReference type="GO" id="GO:0003677">
    <property type="term" value="F:DNA binding"/>
    <property type="evidence" value="ECO:0007669"/>
    <property type="project" value="UniProtKB-KW"/>
</dbReference>
<keyword evidence="1" id="KW-0805">Transcription regulation</keyword>
<dbReference type="PROSITE" id="PS51077">
    <property type="entry name" value="HTH_ICLR"/>
    <property type="match status" value="1"/>
</dbReference>
<dbReference type="InterPro" id="IPR029016">
    <property type="entry name" value="GAF-like_dom_sf"/>
</dbReference>
<dbReference type="GO" id="GO:0045892">
    <property type="term" value="P:negative regulation of DNA-templated transcription"/>
    <property type="evidence" value="ECO:0007669"/>
    <property type="project" value="TreeGrafter"/>
</dbReference>
<dbReference type="PANTHER" id="PTHR30136:SF33">
    <property type="entry name" value="TRANSCRIPTIONAL REGULATORY PROTEIN"/>
    <property type="match status" value="1"/>
</dbReference>
<keyword evidence="8" id="KW-1185">Reference proteome</keyword>
<dbReference type="PANTHER" id="PTHR30136">
    <property type="entry name" value="HELIX-TURN-HELIX TRANSCRIPTIONAL REGULATOR, ICLR FAMILY"/>
    <property type="match status" value="1"/>
</dbReference>
<dbReference type="PROSITE" id="PS51078">
    <property type="entry name" value="ICLR_ED"/>
    <property type="match status" value="1"/>
</dbReference>
<protein>
    <submittedName>
        <fullName evidence="7">Pca regulon regulatory protein</fullName>
    </submittedName>
</protein>
<gene>
    <name evidence="7" type="primary">pcaR</name>
    <name evidence="7" type="ORF">GJW-30_1_00357</name>
</gene>
<evidence type="ECO:0000256" key="2">
    <source>
        <dbReference type="ARBA" id="ARBA00023125"/>
    </source>
</evidence>
<feature type="region of interest" description="Disordered" evidence="4">
    <location>
        <begin position="1"/>
        <end position="23"/>
    </location>
</feature>
<dbReference type="SUPFAM" id="SSF46785">
    <property type="entry name" value="Winged helix' DNA-binding domain"/>
    <property type="match status" value="1"/>
</dbReference>
<evidence type="ECO:0000256" key="1">
    <source>
        <dbReference type="ARBA" id="ARBA00023015"/>
    </source>
</evidence>
<name>A0A0S3PPH2_9BRAD</name>
<feature type="compositionally biased region" description="Basic and acidic residues" evidence="4">
    <location>
        <begin position="13"/>
        <end position="23"/>
    </location>
</feature>
<feature type="domain" description="IclR-ED" evidence="6">
    <location>
        <begin position="93"/>
        <end position="276"/>
    </location>
</feature>
<accession>A0A0S3PPH2</accession>
<dbReference type="GO" id="GO:0003700">
    <property type="term" value="F:DNA-binding transcription factor activity"/>
    <property type="evidence" value="ECO:0007669"/>
    <property type="project" value="TreeGrafter"/>
</dbReference>
<dbReference type="SUPFAM" id="SSF55781">
    <property type="entry name" value="GAF domain-like"/>
    <property type="match status" value="1"/>
</dbReference>
<dbReference type="EMBL" id="AP014946">
    <property type="protein sequence ID" value="BAT57847.1"/>
    <property type="molecule type" value="Genomic_DNA"/>
</dbReference>
<feature type="domain" description="HTH iclR-type" evidence="5">
    <location>
        <begin position="30"/>
        <end position="92"/>
    </location>
</feature>
<dbReference type="AlphaFoldDB" id="A0A0S3PPH2"/>
<evidence type="ECO:0000313" key="7">
    <source>
        <dbReference type="EMBL" id="BAT57847.1"/>
    </source>
</evidence>
<dbReference type="InterPro" id="IPR014757">
    <property type="entry name" value="Tscrpt_reg_IclR_C"/>
</dbReference>
<dbReference type="InterPro" id="IPR036388">
    <property type="entry name" value="WH-like_DNA-bd_sf"/>
</dbReference>
<dbReference type="InterPro" id="IPR036390">
    <property type="entry name" value="WH_DNA-bd_sf"/>
</dbReference>
<evidence type="ECO:0000256" key="4">
    <source>
        <dbReference type="SAM" id="MobiDB-lite"/>
    </source>
</evidence>
<evidence type="ECO:0000256" key="3">
    <source>
        <dbReference type="ARBA" id="ARBA00023163"/>
    </source>
</evidence>
<dbReference type="Pfam" id="PF01614">
    <property type="entry name" value="IclR_C"/>
    <property type="match status" value="1"/>
</dbReference>
<dbReference type="OrthoDB" id="9807558at2"/>
<sequence length="277" mass="30450">MRVENSLEAWDAPAERRKQAAAEPEDRKFVTSLARGLEVLRAFTPSEGILGNRDIAQRTGLPKPTVSRLTYTLTKLGYLNHIERIGKYQLAAGALAIGYSTLANMRIRQIARPYMEELAQFANASVALGTRDRLNVIYVDYCRGPQSVLTRVDLGSRLPLATSAIGRAIIGVLPPRDRDWLLQHIAKREGSEWPNIRAGIEQAISDVKTRGFTMSIGDWHHDVSGVGVAIVPADRSGVFALNCGAPAFQITREKLEREIGPRLVNVARTIEATLNGA</sequence>
<dbReference type="InterPro" id="IPR005471">
    <property type="entry name" value="Tscrpt_reg_IclR_N"/>
</dbReference>
<dbReference type="InterPro" id="IPR050707">
    <property type="entry name" value="HTH_MetabolicPath_Reg"/>
</dbReference>
<evidence type="ECO:0000259" key="6">
    <source>
        <dbReference type="PROSITE" id="PS51078"/>
    </source>
</evidence>
<keyword evidence="3" id="KW-0804">Transcription</keyword>
<dbReference type="Proteomes" id="UP000236884">
    <property type="component" value="Chromosome"/>
</dbReference>
<dbReference type="KEGG" id="vgo:GJW-30_1_00357"/>
<dbReference type="SMART" id="SM00346">
    <property type="entry name" value="HTH_ICLR"/>
    <property type="match status" value="1"/>
</dbReference>
<proteinExistence type="predicted"/>
<dbReference type="Gene3D" id="3.30.450.40">
    <property type="match status" value="1"/>
</dbReference>
<organism evidence="7 8">
    <name type="scientific">Variibacter gotjawalensis</name>
    <dbReference type="NCBI Taxonomy" id="1333996"/>
    <lineage>
        <taxon>Bacteria</taxon>
        <taxon>Pseudomonadati</taxon>
        <taxon>Pseudomonadota</taxon>
        <taxon>Alphaproteobacteria</taxon>
        <taxon>Hyphomicrobiales</taxon>
        <taxon>Nitrobacteraceae</taxon>
        <taxon>Variibacter</taxon>
    </lineage>
</organism>
<dbReference type="Gene3D" id="1.10.10.10">
    <property type="entry name" value="Winged helix-like DNA-binding domain superfamily/Winged helix DNA-binding domain"/>
    <property type="match status" value="1"/>
</dbReference>
<evidence type="ECO:0000259" key="5">
    <source>
        <dbReference type="PROSITE" id="PS51077"/>
    </source>
</evidence>